<keyword evidence="3" id="KW-1185">Reference proteome</keyword>
<feature type="non-terminal residue" evidence="2">
    <location>
        <position position="1"/>
    </location>
</feature>
<evidence type="ECO:0000313" key="2">
    <source>
        <dbReference type="EMBL" id="KYQ48133.1"/>
    </source>
</evidence>
<dbReference type="Proteomes" id="UP000075809">
    <property type="component" value="Unassembled WGS sequence"/>
</dbReference>
<dbReference type="EMBL" id="KQ983031">
    <property type="protein sequence ID" value="KYQ48133.1"/>
    <property type="molecule type" value="Genomic_DNA"/>
</dbReference>
<proteinExistence type="predicted"/>
<accession>A0A151WJS6</accession>
<name>A0A151WJS6_9HYME</name>
<evidence type="ECO:0000313" key="3">
    <source>
        <dbReference type="Proteomes" id="UP000075809"/>
    </source>
</evidence>
<sequence>YNRFAFVSTEAGLDQSPQGESERWCPHRPWGTGRRQTSNRLLLISVACYRRTSSHK</sequence>
<protein>
    <submittedName>
        <fullName evidence="2">Uncharacterized protein</fullName>
    </submittedName>
</protein>
<organism evidence="2 3">
    <name type="scientific">Mycetomoellerius zeteki</name>
    <dbReference type="NCBI Taxonomy" id="64791"/>
    <lineage>
        <taxon>Eukaryota</taxon>
        <taxon>Metazoa</taxon>
        <taxon>Ecdysozoa</taxon>
        <taxon>Arthropoda</taxon>
        <taxon>Hexapoda</taxon>
        <taxon>Insecta</taxon>
        <taxon>Pterygota</taxon>
        <taxon>Neoptera</taxon>
        <taxon>Endopterygota</taxon>
        <taxon>Hymenoptera</taxon>
        <taxon>Apocrita</taxon>
        <taxon>Aculeata</taxon>
        <taxon>Formicoidea</taxon>
        <taxon>Formicidae</taxon>
        <taxon>Myrmicinae</taxon>
        <taxon>Mycetomoellerius</taxon>
    </lineage>
</organism>
<dbReference type="AlphaFoldDB" id="A0A151WJS6"/>
<reference evidence="2 3" key="1">
    <citation type="submission" date="2015-09" db="EMBL/GenBank/DDBJ databases">
        <title>Trachymyrmex zeteki WGS genome.</title>
        <authorList>
            <person name="Nygaard S."/>
            <person name="Hu H."/>
            <person name="Boomsma J."/>
            <person name="Zhang G."/>
        </authorList>
    </citation>
    <scope>NUCLEOTIDE SEQUENCE [LARGE SCALE GENOMIC DNA]</scope>
    <source>
        <strain evidence="2">Tzet28-1</strain>
        <tissue evidence="2">Whole body</tissue>
    </source>
</reference>
<evidence type="ECO:0000256" key="1">
    <source>
        <dbReference type="SAM" id="MobiDB-lite"/>
    </source>
</evidence>
<gene>
    <name evidence="2" type="ORF">ALC60_12845</name>
</gene>
<feature type="region of interest" description="Disordered" evidence="1">
    <location>
        <begin position="10"/>
        <end position="31"/>
    </location>
</feature>